<dbReference type="SUPFAM" id="SSF101967">
    <property type="entry name" value="Adhesin YadA, collagen-binding domain"/>
    <property type="match status" value="1"/>
</dbReference>
<protein>
    <submittedName>
        <fullName evidence="2">Uncharacterized protein</fullName>
    </submittedName>
</protein>
<organism evidence="2 3">
    <name type="scientific">Polyangium sorediatum</name>
    <dbReference type="NCBI Taxonomy" id="889274"/>
    <lineage>
        <taxon>Bacteria</taxon>
        <taxon>Pseudomonadati</taxon>
        <taxon>Myxococcota</taxon>
        <taxon>Polyangia</taxon>
        <taxon>Polyangiales</taxon>
        <taxon>Polyangiaceae</taxon>
        <taxon>Polyangium</taxon>
    </lineage>
</organism>
<sequence length="298" mass="31907">AARAKGTVARAKGTVARAKGNEARAKGNEARAKGTVARAKGTVARAKGTEARAKGNEARAKGNEARAKGTVARAKGNEGELAPLLESIHVDKGTSAKDLALKLGETGQKLGAIENQKPQAAAEAQKIAIAPAEVRKRTRAWATVAETILANLEQSTAPAAVVDAVRAPLLAAAEKATARRRPKRLRIRRRVEEGRGLAKRVAPPEGASVTPKRRNLVKNQPRALRLHPARPSALRGRLGCGRRRNRFGSRFPQMMDHADRAKRPGDLCRSMVQQPVEEDLPREVPYPRPAGRLAGDQA</sequence>
<gene>
    <name evidence="2" type="ORF">QHF89_14095</name>
</gene>
<keyword evidence="3" id="KW-1185">Reference proteome</keyword>
<dbReference type="Proteomes" id="UP001160301">
    <property type="component" value="Unassembled WGS sequence"/>
</dbReference>
<reference evidence="2 3" key="1">
    <citation type="submission" date="2023-04" db="EMBL/GenBank/DDBJ databases">
        <title>The genome sequence of Polyangium sorediatum DSM14670.</title>
        <authorList>
            <person name="Zhang X."/>
        </authorList>
    </citation>
    <scope>NUCLEOTIDE SEQUENCE [LARGE SCALE GENOMIC DNA]</scope>
    <source>
        <strain evidence="2 3">DSM 14670</strain>
    </source>
</reference>
<feature type="region of interest" description="Disordered" evidence="1">
    <location>
        <begin position="1"/>
        <end position="68"/>
    </location>
</feature>
<proteinExistence type="predicted"/>
<feature type="compositionally biased region" description="Basic and acidic residues" evidence="1">
    <location>
        <begin position="47"/>
        <end position="67"/>
    </location>
</feature>
<dbReference type="InterPro" id="IPR011049">
    <property type="entry name" value="Serralysin-like_metalloprot_C"/>
</dbReference>
<evidence type="ECO:0000313" key="2">
    <source>
        <dbReference type="EMBL" id="MDI1430619.1"/>
    </source>
</evidence>
<feature type="non-terminal residue" evidence="2">
    <location>
        <position position="1"/>
    </location>
</feature>
<accession>A0ABT6NQN0</accession>
<feature type="region of interest" description="Disordered" evidence="1">
    <location>
        <begin position="273"/>
        <end position="298"/>
    </location>
</feature>
<feature type="compositionally biased region" description="Basic and acidic residues" evidence="1">
    <location>
        <begin position="19"/>
        <end position="32"/>
    </location>
</feature>
<comment type="caution">
    <text evidence="2">The sequence shown here is derived from an EMBL/GenBank/DDBJ whole genome shotgun (WGS) entry which is preliminary data.</text>
</comment>
<evidence type="ECO:0000313" key="3">
    <source>
        <dbReference type="Proteomes" id="UP001160301"/>
    </source>
</evidence>
<feature type="region of interest" description="Disordered" evidence="1">
    <location>
        <begin position="196"/>
        <end position="219"/>
    </location>
</feature>
<evidence type="ECO:0000256" key="1">
    <source>
        <dbReference type="SAM" id="MobiDB-lite"/>
    </source>
</evidence>
<dbReference type="EMBL" id="JARZHI010000010">
    <property type="protein sequence ID" value="MDI1430619.1"/>
    <property type="molecule type" value="Genomic_DNA"/>
</dbReference>
<name>A0ABT6NQN0_9BACT</name>